<protein>
    <submittedName>
        <fullName evidence="6">3'-5' ssDNA/RNA exonuclease TatD</fullName>
    </submittedName>
</protein>
<evidence type="ECO:0000313" key="6">
    <source>
        <dbReference type="EMBL" id="WZN64960.1"/>
    </source>
</evidence>
<dbReference type="CDD" id="cd01310">
    <property type="entry name" value="TatD_DNAse"/>
    <property type="match status" value="1"/>
</dbReference>
<gene>
    <name evidence="6" type="ORF">HKI87_11g65170</name>
</gene>
<name>A0AAX4PF21_9CHLO</name>
<dbReference type="InterPro" id="IPR050891">
    <property type="entry name" value="TatD-type_Hydrolase"/>
</dbReference>
<evidence type="ECO:0000256" key="4">
    <source>
        <dbReference type="ARBA" id="ARBA00022801"/>
    </source>
</evidence>
<dbReference type="GO" id="GO:0046872">
    <property type="term" value="F:metal ion binding"/>
    <property type="evidence" value="ECO:0007669"/>
    <property type="project" value="UniProtKB-KW"/>
</dbReference>
<feature type="binding site" evidence="5">
    <location>
        <position position="136"/>
    </location>
    <ligand>
        <name>a divalent metal cation</name>
        <dbReference type="ChEBI" id="CHEBI:60240"/>
        <label>1</label>
    </ligand>
</feature>
<dbReference type="Proteomes" id="UP001472866">
    <property type="component" value="Chromosome 11"/>
</dbReference>
<reference evidence="6 7" key="1">
    <citation type="submission" date="2024-03" db="EMBL/GenBank/DDBJ databases">
        <title>Complete genome sequence of the green alga Chloropicon roscoffensis RCC1871.</title>
        <authorList>
            <person name="Lemieux C."/>
            <person name="Pombert J.-F."/>
            <person name="Otis C."/>
            <person name="Turmel M."/>
        </authorList>
    </citation>
    <scope>NUCLEOTIDE SEQUENCE [LARGE SCALE GENOMIC DNA]</scope>
    <source>
        <strain evidence="6 7">RCC1871</strain>
    </source>
</reference>
<dbReference type="GO" id="GO:0004527">
    <property type="term" value="F:exonuclease activity"/>
    <property type="evidence" value="ECO:0007669"/>
    <property type="project" value="UniProtKB-KW"/>
</dbReference>
<dbReference type="InterPro" id="IPR018228">
    <property type="entry name" value="DNase_TatD-rel_CS"/>
</dbReference>
<dbReference type="PANTHER" id="PTHR10060">
    <property type="entry name" value="TATD FAMILY DEOXYRIBONUCLEASE"/>
    <property type="match status" value="1"/>
</dbReference>
<evidence type="ECO:0000256" key="1">
    <source>
        <dbReference type="ARBA" id="ARBA00009275"/>
    </source>
</evidence>
<sequence length="196" mass="21732">MSVLRELASHPKCVAVGECGLDFDRNFSKQDTQKRVFEQQLALAKELGKPVFMHCRDAAEELRECVERAGCEFGEGGMAGVVHCFTGTREEAEAFLAMGLHIGVTGWICDDREGRSAQAAEALRAVPRGRLMVETDAPYLTPRTIRPNRLRPWRNEPCLLPHVCAKAAECRGESVEDLCSHTLRTTELFFGLPGLT</sequence>
<keyword evidence="6" id="KW-0269">Exonuclease</keyword>
<keyword evidence="4" id="KW-0378">Hydrolase</keyword>
<dbReference type="InterPro" id="IPR001130">
    <property type="entry name" value="TatD-like"/>
</dbReference>
<dbReference type="SUPFAM" id="SSF51556">
    <property type="entry name" value="Metallo-dependent hydrolases"/>
    <property type="match status" value="1"/>
</dbReference>
<evidence type="ECO:0000256" key="2">
    <source>
        <dbReference type="ARBA" id="ARBA00022722"/>
    </source>
</evidence>
<dbReference type="AlphaFoldDB" id="A0AAX4PF21"/>
<dbReference type="PANTHER" id="PTHR10060:SF15">
    <property type="entry name" value="DEOXYRIBONUCLEASE TATDN1"/>
    <property type="match status" value="1"/>
</dbReference>
<proteinExistence type="inferred from homology"/>
<dbReference type="Pfam" id="PF01026">
    <property type="entry name" value="TatD_DNase"/>
    <property type="match status" value="1"/>
</dbReference>
<organism evidence="6 7">
    <name type="scientific">Chloropicon roscoffensis</name>
    <dbReference type="NCBI Taxonomy" id="1461544"/>
    <lineage>
        <taxon>Eukaryota</taxon>
        <taxon>Viridiplantae</taxon>
        <taxon>Chlorophyta</taxon>
        <taxon>Chloropicophyceae</taxon>
        <taxon>Chloropicales</taxon>
        <taxon>Chloropicaceae</taxon>
        <taxon>Chloropicon</taxon>
    </lineage>
</organism>
<evidence type="ECO:0000256" key="5">
    <source>
        <dbReference type="PIRSR" id="PIRSR005902-1"/>
    </source>
</evidence>
<dbReference type="PROSITE" id="PS01090">
    <property type="entry name" value="TATD_2"/>
    <property type="match status" value="1"/>
</dbReference>
<feature type="binding site" evidence="5">
    <location>
        <position position="54"/>
    </location>
    <ligand>
        <name>a divalent metal cation</name>
        <dbReference type="ChEBI" id="CHEBI:60240"/>
        <label>2</label>
    </ligand>
</feature>
<dbReference type="InterPro" id="IPR032466">
    <property type="entry name" value="Metal_Hydrolase"/>
</dbReference>
<keyword evidence="2" id="KW-0540">Nuclease</keyword>
<accession>A0AAX4PF21</accession>
<dbReference type="PIRSF" id="PIRSF005902">
    <property type="entry name" value="DNase_TatD"/>
    <property type="match status" value="1"/>
</dbReference>
<comment type="similarity">
    <text evidence="1">Belongs to the metallo-dependent hydrolases superfamily. TatD-type hydrolase family.</text>
</comment>
<keyword evidence="7" id="KW-1185">Reference proteome</keyword>
<evidence type="ECO:0000256" key="3">
    <source>
        <dbReference type="ARBA" id="ARBA00022723"/>
    </source>
</evidence>
<feature type="binding site" evidence="5">
    <location>
        <position position="18"/>
    </location>
    <ligand>
        <name>a divalent metal cation</name>
        <dbReference type="ChEBI" id="CHEBI:60240"/>
        <label>1</label>
    </ligand>
</feature>
<dbReference type="EMBL" id="CP151511">
    <property type="protein sequence ID" value="WZN64960.1"/>
    <property type="molecule type" value="Genomic_DNA"/>
</dbReference>
<evidence type="ECO:0000313" key="7">
    <source>
        <dbReference type="Proteomes" id="UP001472866"/>
    </source>
</evidence>
<feature type="binding site" evidence="5">
    <location>
        <position position="83"/>
    </location>
    <ligand>
        <name>a divalent metal cation</name>
        <dbReference type="ChEBI" id="CHEBI:60240"/>
        <label>2</label>
    </ligand>
</feature>
<keyword evidence="3 5" id="KW-0479">Metal-binding</keyword>
<dbReference type="PROSITE" id="PS01091">
    <property type="entry name" value="TATD_3"/>
    <property type="match status" value="1"/>
</dbReference>
<dbReference type="Gene3D" id="3.20.20.140">
    <property type="entry name" value="Metal-dependent hydrolases"/>
    <property type="match status" value="1"/>
</dbReference>